<dbReference type="EMBL" id="JABFUD020000011">
    <property type="protein sequence ID" value="KAI5073571.1"/>
    <property type="molecule type" value="Genomic_DNA"/>
</dbReference>
<comment type="caution">
    <text evidence="8">The sequence shown here is derived from an EMBL/GenBank/DDBJ whole genome shotgun (WGS) entry which is preliminary data.</text>
</comment>
<dbReference type="Pfam" id="PF00564">
    <property type="entry name" value="PB1"/>
    <property type="match status" value="1"/>
</dbReference>
<evidence type="ECO:0000256" key="4">
    <source>
        <dbReference type="ARBA" id="ARBA00023242"/>
    </source>
</evidence>
<dbReference type="OrthoDB" id="6270329at2759"/>
<reference evidence="8" key="1">
    <citation type="submission" date="2021-01" db="EMBL/GenBank/DDBJ databases">
        <title>Adiantum capillus-veneris genome.</title>
        <authorList>
            <person name="Fang Y."/>
            <person name="Liao Q."/>
        </authorList>
    </citation>
    <scope>NUCLEOTIDE SEQUENCE</scope>
    <source>
        <strain evidence="8">H3</strain>
        <tissue evidence="8">Leaf</tissue>
    </source>
</reference>
<dbReference type="GO" id="GO:0003677">
    <property type="term" value="F:DNA binding"/>
    <property type="evidence" value="ECO:0007669"/>
    <property type="project" value="UniProtKB-KW"/>
</dbReference>
<evidence type="ECO:0000256" key="3">
    <source>
        <dbReference type="ARBA" id="ARBA00023163"/>
    </source>
</evidence>
<dbReference type="InterPro" id="IPR000270">
    <property type="entry name" value="PB1_dom"/>
</dbReference>
<dbReference type="PANTHER" id="PTHR32002">
    <property type="entry name" value="PROTEIN NLP8"/>
    <property type="match status" value="1"/>
</dbReference>
<evidence type="ECO:0000313" key="9">
    <source>
        <dbReference type="Proteomes" id="UP000886520"/>
    </source>
</evidence>
<dbReference type="InterPro" id="IPR053793">
    <property type="entry name" value="PB1-like"/>
</dbReference>
<evidence type="ECO:0000256" key="1">
    <source>
        <dbReference type="ARBA" id="ARBA00023015"/>
    </source>
</evidence>
<evidence type="ECO:0000259" key="6">
    <source>
        <dbReference type="PROSITE" id="PS51519"/>
    </source>
</evidence>
<dbReference type="GO" id="GO:0003700">
    <property type="term" value="F:DNA-binding transcription factor activity"/>
    <property type="evidence" value="ECO:0007669"/>
    <property type="project" value="InterPro"/>
</dbReference>
<evidence type="ECO:0000313" key="8">
    <source>
        <dbReference type="EMBL" id="KAI5073571.1"/>
    </source>
</evidence>
<protein>
    <recommendedName>
        <fullName evidence="10">Protein NLP2</fullName>
    </recommendedName>
</protein>
<evidence type="ECO:0000259" key="7">
    <source>
        <dbReference type="PROSITE" id="PS51745"/>
    </source>
</evidence>
<dbReference type="SMART" id="SM00666">
    <property type="entry name" value="PB1"/>
    <property type="match status" value="1"/>
</dbReference>
<name>A0A9D4ZI00_ADICA</name>
<gene>
    <name evidence="8" type="ORF">GOP47_0011584</name>
</gene>
<evidence type="ECO:0000256" key="5">
    <source>
        <dbReference type="SAM" id="MobiDB-lite"/>
    </source>
</evidence>
<dbReference type="AlphaFoldDB" id="A0A9D4ZI00"/>
<feature type="region of interest" description="Disordered" evidence="5">
    <location>
        <begin position="717"/>
        <end position="749"/>
    </location>
</feature>
<dbReference type="Pfam" id="PF22922">
    <property type="entry name" value="GAF_NLP"/>
    <property type="match status" value="1"/>
</dbReference>
<sequence length="1210" mass="131853">MSHLSTSSLSLALVSSSSLPYYHRDHEAHIINHHGCYRLHHPAYHDVMSRAIQQDIEQVPSSDQMVTMLSSDLKFAVDDGILCEFMDLDELAAKPMQEQGPTTTTMTTPGLDQCIPYLTGFSPAFSPSGVPLFSYQSPPLSCFLDSPVGISSPFQENADNGIRVPASDCLETLQIQTGALNGLSFQKFAGTTVDTCIYKEASMPQTSIALPSLPRIEKVVEDAFQTSNLNEQSSGGKECVNGKYSLCRDSKVHKASRASRKADNIDKSAKRVHLDVMYEKGISDQPNALDKVWLPQKTGKTAVLTTCGQPFFVCQPIDCLSSYRKLSAQYTFSVEEGDSGVFPGLPGRVFLKRTPEWTPNVQLYQRNEYLRVYDAERCNVHGSLAVPVLEKFTGNCVAVIELVMLLEKIEYRAEMEGISQALQEVNLCSAERQCCLPLQVQSKAQQEVLMEISEILMAACKRHKLPLAQAWVPCGLDVCPHVNESMITSKNDIGDAADVGLCTGNCPFFLQDLGLKGFRQACSEQCLERGQGVPGKAFLSNSPFFSSDVKDYSKAEYPLVHYARVFNLGATVAIRLRSALTADHDYILEFFLPRTCTELVEQQSLLNALSVTMQRVCRSLRTITDAELQMERGYPNNEFVTNPANGVGAGPALELSHLAVCNSEFAIPSVPILSVAKQTDTKSEHSEKAISRTTPDKTVKHNSLDDDLDLLAGKQNLPSQDEDFQPSGSHVIGDRSTPETCSSKRRMDKRSLAEKTVSLKVLQQYFSGSLKNAAKSLGVCPTTLKSICRQHGISRWPSRKINKMNRLLEKLNGTIHSVQGVDGALKFNTFTGELASAPIAAAIQMPGDGWSVSWGTTGGIALQAKQKQVECPSVVAESSHFVQTIMTIRGDPVFPCRETAVKEAVETINAKIAAPVQQLGIKQPTLQAGVCTQGTTQDQLPPGGAGILNTNGNSVPSTTISVVALPLVIEAAILSTRVSTAQNLTDCKADGETLPSNKVTSGDVASSAELVNGWRNPNLFDHRVHGGTDALAALTGFLIEGMVPSKILGEKCFDIEVDGNLRMEADTHGLENFPNVMGSFPEFDSSDSQGSHSVLPSFSAIGNAEKDKEVSKEVCLTTVKATHRGDTVRFKLMPACSYIDILEEVSKRFKLKWNTFDLKYLDDESEWVLLTCDEDVAECFDNLGTSGANHVRVMVRDFSELAGSSSQLAA</sequence>
<dbReference type="PROSITE" id="PS51519">
    <property type="entry name" value="RWP_RK"/>
    <property type="match status" value="1"/>
</dbReference>
<dbReference type="InterPro" id="IPR034891">
    <property type="entry name" value="PB1_NLP"/>
</dbReference>
<evidence type="ECO:0000256" key="2">
    <source>
        <dbReference type="ARBA" id="ARBA00023125"/>
    </source>
</evidence>
<proteinExistence type="predicted"/>
<dbReference type="PROSITE" id="PS51745">
    <property type="entry name" value="PB1"/>
    <property type="match status" value="1"/>
</dbReference>
<dbReference type="InterPro" id="IPR003035">
    <property type="entry name" value="RWP-RK_dom"/>
</dbReference>
<dbReference type="InterPro" id="IPR045012">
    <property type="entry name" value="NLP"/>
</dbReference>
<keyword evidence="2" id="KW-0238">DNA-binding</keyword>
<keyword evidence="3" id="KW-0804">Transcription</keyword>
<dbReference type="PANTHER" id="PTHR32002:SF41">
    <property type="entry name" value="PROTEIN NLP8"/>
    <property type="match status" value="1"/>
</dbReference>
<organism evidence="8 9">
    <name type="scientific">Adiantum capillus-veneris</name>
    <name type="common">Maidenhair fern</name>
    <dbReference type="NCBI Taxonomy" id="13818"/>
    <lineage>
        <taxon>Eukaryota</taxon>
        <taxon>Viridiplantae</taxon>
        <taxon>Streptophyta</taxon>
        <taxon>Embryophyta</taxon>
        <taxon>Tracheophyta</taxon>
        <taxon>Polypodiopsida</taxon>
        <taxon>Polypodiidae</taxon>
        <taxon>Polypodiales</taxon>
        <taxon>Pteridineae</taxon>
        <taxon>Pteridaceae</taxon>
        <taxon>Vittarioideae</taxon>
        <taxon>Adiantum</taxon>
    </lineage>
</organism>
<feature type="domain" description="RWP-RK" evidence="6">
    <location>
        <begin position="738"/>
        <end position="824"/>
    </location>
</feature>
<keyword evidence="4" id="KW-0539">Nucleus</keyword>
<dbReference type="InterPro" id="IPR055081">
    <property type="entry name" value="NLP1-9_GAF"/>
</dbReference>
<dbReference type="Pfam" id="PF02042">
    <property type="entry name" value="RWP-RK"/>
    <property type="match status" value="1"/>
</dbReference>
<dbReference type="SUPFAM" id="SSF54277">
    <property type="entry name" value="CAD &amp; PB1 domains"/>
    <property type="match status" value="1"/>
</dbReference>
<keyword evidence="9" id="KW-1185">Reference proteome</keyword>
<dbReference type="Gene3D" id="3.10.20.90">
    <property type="entry name" value="Phosphatidylinositol 3-kinase Catalytic Subunit, Chain A, domain 1"/>
    <property type="match status" value="1"/>
</dbReference>
<dbReference type="CDD" id="cd06407">
    <property type="entry name" value="PB1_NLP"/>
    <property type="match status" value="1"/>
</dbReference>
<feature type="region of interest" description="Disordered" evidence="5">
    <location>
        <begin position="681"/>
        <end position="703"/>
    </location>
</feature>
<evidence type="ECO:0008006" key="10">
    <source>
        <dbReference type="Google" id="ProtNLM"/>
    </source>
</evidence>
<feature type="domain" description="PB1" evidence="7">
    <location>
        <begin position="1116"/>
        <end position="1198"/>
    </location>
</feature>
<dbReference type="Proteomes" id="UP000886520">
    <property type="component" value="Chromosome 11"/>
</dbReference>
<accession>A0A9D4ZI00</accession>
<keyword evidence="1" id="KW-0805">Transcription regulation</keyword>